<dbReference type="SUPFAM" id="SSF55073">
    <property type="entry name" value="Nucleotide cyclase"/>
    <property type="match status" value="1"/>
</dbReference>
<dbReference type="Proteomes" id="UP001596392">
    <property type="component" value="Unassembled WGS sequence"/>
</dbReference>
<keyword evidence="4" id="KW-1185">Reference proteome</keyword>
<evidence type="ECO:0000313" key="3">
    <source>
        <dbReference type="EMBL" id="MFC7247516.1"/>
    </source>
</evidence>
<dbReference type="Gene3D" id="3.30.70.270">
    <property type="match status" value="1"/>
</dbReference>
<dbReference type="InterPro" id="IPR000160">
    <property type="entry name" value="GGDEF_dom"/>
</dbReference>
<dbReference type="PROSITE" id="PS50887">
    <property type="entry name" value="GGDEF"/>
    <property type="match status" value="1"/>
</dbReference>
<evidence type="ECO:0000259" key="2">
    <source>
        <dbReference type="PROSITE" id="PS50887"/>
    </source>
</evidence>
<organism evidence="3 4">
    <name type="scientific">Catellatospora aurea</name>
    <dbReference type="NCBI Taxonomy" id="1337874"/>
    <lineage>
        <taxon>Bacteria</taxon>
        <taxon>Bacillati</taxon>
        <taxon>Actinomycetota</taxon>
        <taxon>Actinomycetes</taxon>
        <taxon>Micromonosporales</taxon>
        <taxon>Micromonosporaceae</taxon>
        <taxon>Catellatospora</taxon>
    </lineage>
</organism>
<dbReference type="PANTHER" id="PTHR44757:SF2">
    <property type="entry name" value="BIOFILM ARCHITECTURE MAINTENANCE PROTEIN MBAA"/>
    <property type="match status" value="1"/>
</dbReference>
<dbReference type="RefSeq" id="WP_376810240.1">
    <property type="nucleotide sequence ID" value="NZ_JBHTAC010000058.1"/>
</dbReference>
<keyword evidence="3" id="KW-0808">Transferase</keyword>
<comment type="caution">
    <text evidence="3">The sequence shown here is derived from an EMBL/GenBank/DDBJ whole genome shotgun (WGS) entry which is preliminary data.</text>
</comment>
<protein>
    <submittedName>
        <fullName evidence="3">Diguanylate cyclase domain-containing protein</fullName>
        <ecNumber evidence="3">2.7.7.65</ecNumber>
    </submittedName>
</protein>
<dbReference type="NCBIfam" id="TIGR00254">
    <property type="entry name" value="GGDEF"/>
    <property type="match status" value="1"/>
</dbReference>
<dbReference type="InterPro" id="IPR052155">
    <property type="entry name" value="Biofilm_reg_signaling"/>
</dbReference>
<name>A0ABW2H5F6_9ACTN</name>
<evidence type="ECO:0000256" key="1">
    <source>
        <dbReference type="SAM" id="Phobius"/>
    </source>
</evidence>
<gene>
    <name evidence="3" type="ORF">ACFQO7_34070</name>
</gene>
<proteinExistence type="predicted"/>
<keyword evidence="1" id="KW-1133">Transmembrane helix</keyword>
<reference evidence="4" key="1">
    <citation type="journal article" date="2019" name="Int. J. Syst. Evol. Microbiol.">
        <title>The Global Catalogue of Microorganisms (GCM) 10K type strain sequencing project: providing services to taxonomists for standard genome sequencing and annotation.</title>
        <authorList>
            <consortium name="The Broad Institute Genomics Platform"/>
            <consortium name="The Broad Institute Genome Sequencing Center for Infectious Disease"/>
            <person name="Wu L."/>
            <person name="Ma J."/>
        </authorList>
    </citation>
    <scope>NUCLEOTIDE SEQUENCE [LARGE SCALE GENOMIC DNA]</scope>
    <source>
        <strain evidence="4">CGMCC 1.9106</strain>
    </source>
</reference>
<accession>A0ABW2H5F6</accession>
<feature type="domain" description="GGDEF" evidence="2">
    <location>
        <begin position="256"/>
        <end position="386"/>
    </location>
</feature>
<keyword evidence="1" id="KW-0472">Membrane</keyword>
<keyword evidence="1" id="KW-0812">Transmembrane</keyword>
<dbReference type="PANTHER" id="PTHR44757">
    <property type="entry name" value="DIGUANYLATE CYCLASE DGCP"/>
    <property type="match status" value="1"/>
</dbReference>
<dbReference type="CDD" id="cd01949">
    <property type="entry name" value="GGDEF"/>
    <property type="match status" value="1"/>
</dbReference>
<dbReference type="GO" id="GO:0052621">
    <property type="term" value="F:diguanylate cyclase activity"/>
    <property type="evidence" value="ECO:0007669"/>
    <property type="project" value="UniProtKB-EC"/>
</dbReference>
<keyword evidence="3" id="KW-0548">Nucleotidyltransferase</keyword>
<evidence type="ECO:0000313" key="4">
    <source>
        <dbReference type="Proteomes" id="UP001596392"/>
    </source>
</evidence>
<dbReference type="InterPro" id="IPR043128">
    <property type="entry name" value="Rev_trsase/Diguanyl_cyclase"/>
</dbReference>
<sequence>MSTTEERAVGPYHRRRCLLVTGALGMVLFFIVTFALWGSVQTAKTARLQTESMAADALFSEVRATVALQQMHLRRYQIEPIAGSPAIDRHRQTAAATEDALAQLTAIATARSDALRLRGAHAEYRRHAERLIELVGSRNSGAVRFDQRAVQPSHLALQRDIDQVSRQQHLAAAAVVRAHEATQGRILEVTIAGSLLGLGLVVAIWRVIFCYECSLLAAARRSQDLAMQDCLTGLPNRACFEANLERIDSGPAAGHAEAAVIMIDLDGFKQVNDTFGHAAGDALLTEAGLRMRRVLRDDDVIARLGGDEFAVLIENAADHTQARDVARRIADELDRPFDLGTGPVSVSGSIGVAFGRADEAALLLRQADSAMYHAKGSGCAISVYEPGMDARPPARPRSLWRPRGAIRRLTTNGRLEGSTP</sequence>
<dbReference type="InterPro" id="IPR029787">
    <property type="entry name" value="Nucleotide_cyclase"/>
</dbReference>
<feature type="transmembrane region" description="Helical" evidence="1">
    <location>
        <begin position="17"/>
        <end position="37"/>
    </location>
</feature>
<dbReference type="EC" id="2.7.7.65" evidence="3"/>
<dbReference type="Pfam" id="PF00990">
    <property type="entry name" value="GGDEF"/>
    <property type="match status" value="1"/>
</dbReference>
<dbReference type="EMBL" id="JBHTAC010000058">
    <property type="protein sequence ID" value="MFC7247516.1"/>
    <property type="molecule type" value="Genomic_DNA"/>
</dbReference>
<dbReference type="SMART" id="SM00267">
    <property type="entry name" value="GGDEF"/>
    <property type="match status" value="1"/>
</dbReference>